<protein>
    <submittedName>
        <fullName evidence="1">Uncharacterized protein</fullName>
    </submittedName>
</protein>
<reference evidence="1 2" key="1">
    <citation type="submission" date="2016-03" db="EMBL/GenBank/DDBJ databases">
        <title>EvidentialGene: Evidence-directed Construction of Genes on Genomes.</title>
        <authorList>
            <person name="Gilbert D.G."/>
            <person name="Choi J.-H."/>
            <person name="Mockaitis K."/>
            <person name="Colbourne J."/>
            <person name="Pfrender M."/>
        </authorList>
    </citation>
    <scope>NUCLEOTIDE SEQUENCE [LARGE SCALE GENOMIC DNA]</scope>
    <source>
        <strain evidence="1 2">Xinb3</strain>
        <tissue evidence="1">Complete organism</tissue>
    </source>
</reference>
<sequence>MNISDQCPVSCMARTIATNYFHVPPFPFVRQQPLHLHIPRHQSAPHTPFLLDIMHAQPVAKRDDRAPFPPTLRRIGFTN</sequence>
<dbReference type="EMBL" id="LRGB01001512">
    <property type="protein sequence ID" value="KZS11849.1"/>
    <property type="molecule type" value="Genomic_DNA"/>
</dbReference>
<gene>
    <name evidence="1" type="ORF">APZ42_023364</name>
</gene>
<comment type="caution">
    <text evidence="1">The sequence shown here is derived from an EMBL/GenBank/DDBJ whole genome shotgun (WGS) entry which is preliminary data.</text>
</comment>
<evidence type="ECO:0000313" key="2">
    <source>
        <dbReference type="Proteomes" id="UP000076858"/>
    </source>
</evidence>
<evidence type="ECO:0000313" key="1">
    <source>
        <dbReference type="EMBL" id="KZS11849.1"/>
    </source>
</evidence>
<organism evidence="1 2">
    <name type="scientific">Daphnia magna</name>
    <dbReference type="NCBI Taxonomy" id="35525"/>
    <lineage>
        <taxon>Eukaryota</taxon>
        <taxon>Metazoa</taxon>
        <taxon>Ecdysozoa</taxon>
        <taxon>Arthropoda</taxon>
        <taxon>Crustacea</taxon>
        <taxon>Branchiopoda</taxon>
        <taxon>Diplostraca</taxon>
        <taxon>Cladocera</taxon>
        <taxon>Anomopoda</taxon>
        <taxon>Daphniidae</taxon>
        <taxon>Daphnia</taxon>
    </lineage>
</organism>
<dbReference type="Proteomes" id="UP000076858">
    <property type="component" value="Unassembled WGS sequence"/>
</dbReference>
<dbReference type="AlphaFoldDB" id="A0A164V0M8"/>
<keyword evidence="2" id="KW-1185">Reference proteome</keyword>
<name>A0A164V0M8_9CRUS</name>
<accession>A0A164V0M8</accession>
<proteinExistence type="predicted"/>